<evidence type="ECO:0000313" key="3">
    <source>
        <dbReference type="Proteomes" id="UP000026915"/>
    </source>
</evidence>
<dbReference type="Gramene" id="EOY09555">
    <property type="protein sequence ID" value="EOY09555"/>
    <property type="gene ID" value="TCM_024966"/>
</dbReference>
<keyword evidence="1" id="KW-0472">Membrane</keyword>
<evidence type="ECO:0000313" key="2">
    <source>
        <dbReference type="EMBL" id="EOY09555.1"/>
    </source>
</evidence>
<proteinExistence type="predicted"/>
<evidence type="ECO:0000256" key="1">
    <source>
        <dbReference type="SAM" id="Phobius"/>
    </source>
</evidence>
<dbReference type="InParanoid" id="A0A061EWS9"/>
<keyword evidence="1" id="KW-1133">Transmembrane helix</keyword>
<sequence length="71" mass="8664">MFASTIYNIGHIKSIVHINFFLFSTSIFFFKAHCFKRFITFICYFFKKNYCISWTNFIQSFMYPINFVIVE</sequence>
<keyword evidence="3" id="KW-1185">Reference proteome</keyword>
<protein>
    <submittedName>
        <fullName evidence="2">Uncharacterized protein</fullName>
    </submittedName>
</protein>
<organism evidence="2 3">
    <name type="scientific">Theobroma cacao</name>
    <name type="common">Cacao</name>
    <name type="synonym">Cocoa</name>
    <dbReference type="NCBI Taxonomy" id="3641"/>
    <lineage>
        <taxon>Eukaryota</taxon>
        <taxon>Viridiplantae</taxon>
        <taxon>Streptophyta</taxon>
        <taxon>Embryophyta</taxon>
        <taxon>Tracheophyta</taxon>
        <taxon>Spermatophyta</taxon>
        <taxon>Magnoliopsida</taxon>
        <taxon>eudicotyledons</taxon>
        <taxon>Gunneridae</taxon>
        <taxon>Pentapetalae</taxon>
        <taxon>rosids</taxon>
        <taxon>malvids</taxon>
        <taxon>Malvales</taxon>
        <taxon>Malvaceae</taxon>
        <taxon>Byttnerioideae</taxon>
        <taxon>Theobroma</taxon>
    </lineage>
</organism>
<keyword evidence="1" id="KW-0812">Transmembrane</keyword>
<reference evidence="2 3" key="1">
    <citation type="journal article" date="2013" name="Genome Biol.">
        <title>The genome sequence of the most widely cultivated cacao type and its use to identify candidate genes regulating pod color.</title>
        <authorList>
            <person name="Motamayor J.C."/>
            <person name="Mockaitis K."/>
            <person name="Schmutz J."/>
            <person name="Haiminen N."/>
            <person name="Iii D.L."/>
            <person name="Cornejo O."/>
            <person name="Findley S.D."/>
            <person name="Zheng P."/>
            <person name="Utro F."/>
            <person name="Royaert S."/>
            <person name="Saski C."/>
            <person name="Jenkins J."/>
            <person name="Podicheti R."/>
            <person name="Zhao M."/>
            <person name="Scheffler B.E."/>
            <person name="Stack J.C."/>
            <person name="Feltus F.A."/>
            <person name="Mustiga G.M."/>
            <person name="Amores F."/>
            <person name="Phillips W."/>
            <person name="Marelli J.P."/>
            <person name="May G.D."/>
            <person name="Shapiro H."/>
            <person name="Ma J."/>
            <person name="Bustamante C.D."/>
            <person name="Schnell R.J."/>
            <person name="Main D."/>
            <person name="Gilbert D."/>
            <person name="Parida L."/>
            <person name="Kuhn D.N."/>
        </authorList>
    </citation>
    <scope>NUCLEOTIDE SEQUENCE [LARGE SCALE GENOMIC DNA]</scope>
    <source>
        <strain evidence="3">cv. Matina 1-6</strain>
    </source>
</reference>
<dbReference type="AlphaFoldDB" id="A0A061EWS9"/>
<feature type="transmembrane region" description="Helical" evidence="1">
    <location>
        <begin position="12"/>
        <end position="30"/>
    </location>
</feature>
<gene>
    <name evidence="2" type="ORF">TCM_024966</name>
</gene>
<name>A0A061EWS9_THECC</name>
<dbReference type="HOGENOM" id="CLU_2745176_0_0_1"/>
<dbReference type="Proteomes" id="UP000026915">
    <property type="component" value="Chromosome 5"/>
</dbReference>
<accession>A0A061EWS9</accession>
<dbReference type="EMBL" id="CM001883">
    <property type="protein sequence ID" value="EOY09555.1"/>
    <property type="molecule type" value="Genomic_DNA"/>
</dbReference>